<feature type="compositionally biased region" description="Acidic residues" evidence="1">
    <location>
        <begin position="43"/>
        <end position="64"/>
    </location>
</feature>
<proteinExistence type="predicted"/>
<feature type="compositionally biased region" description="Basic and acidic residues" evidence="1">
    <location>
        <begin position="433"/>
        <end position="465"/>
    </location>
</feature>
<dbReference type="InterPro" id="IPR034257">
    <property type="entry name" value="Acinus_RRM"/>
</dbReference>
<name>A0AAE1I5E4_9HYPO</name>
<feature type="compositionally biased region" description="Low complexity" evidence="1">
    <location>
        <begin position="123"/>
        <end position="133"/>
    </location>
</feature>
<feature type="compositionally biased region" description="Basic and acidic residues" evidence="1">
    <location>
        <begin position="212"/>
        <end position="227"/>
    </location>
</feature>
<protein>
    <recommendedName>
        <fullName evidence="2">SAP domain-containing protein</fullName>
    </recommendedName>
</protein>
<feature type="compositionally biased region" description="Low complexity" evidence="1">
    <location>
        <begin position="173"/>
        <end position="184"/>
    </location>
</feature>
<dbReference type="InterPro" id="IPR003034">
    <property type="entry name" value="SAP_dom"/>
</dbReference>
<dbReference type="AlphaFoldDB" id="A0AAE1I5E4"/>
<keyword evidence="4" id="KW-1185">Reference proteome</keyword>
<dbReference type="CDD" id="cd12432">
    <property type="entry name" value="RRM_ACINU"/>
    <property type="match status" value="1"/>
</dbReference>
<evidence type="ECO:0000256" key="1">
    <source>
        <dbReference type="SAM" id="MobiDB-lite"/>
    </source>
</evidence>
<dbReference type="GO" id="GO:0003676">
    <property type="term" value="F:nucleic acid binding"/>
    <property type="evidence" value="ECO:0007669"/>
    <property type="project" value="InterPro"/>
</dbReference>
<feature type="region of interest" description="Disordered" evidence="1">
    <location>
        <begin position="37"/>
        <end position="234"/>
    </location>
</feature>
<dbReference type="SMART" id="SM00513">
    <property type="entry name" value="SAP"/>
    <property type="match status" value="1"/>
</dbReference>
<evidence type="ECO:0000313" key="4">
    <source>
        <dbReference type="Proteomes" id="UP001273209"/>
    </source>
</evidence>
<feature type="compositionally biased region" description="Polar residues" evidence="1">
    <location>
        <begin position="519"/>
        <end position="534"/>
    </location>
</feature>
<dbReference type="SUPFAM" id="SSF68906">
    <property type="entry name" value="SAP domain"/>
    <property type="match status" value="1"/>
</dbReference>
<accession>A0AAE1I5E4</accession>
<dbReference type="InterPro" id="IPR036361">
    <property type="entry name" value="SAP_dom_sf"/>
</dbReference>
<dbReference type="EMBL" id="JAWRVG010000072">
    <property type="protein sequence ID" value="KAK4061201.1"/>
    <property type="molecule type" value="Genomic_DNA"/>
</dbReference>
<organism evidence="3 4">
    <name type="scientific">Trichoderma aggressivum f. europaeum</name>
    <dbReference type="NCBI Taxonomy" id="173218"/>
    <lineage>
        <taxon>Eukaryota</taxon>
        <taxon>Fungi</taxon>
        <taxon>Dikarya</taxon>
        <taxon>Ascomycota</taxon>
        <taxon>Pezizomycotina</taxon>
        <taxon>Sordariomycetes</taxon>
        <taxon>Hypocreomycetidae</taxon>
        <taxon>Hypocreales</taxon>
        <taxon>Hypocreaceae</taxon>
        <taxon>Trichoderma</taxon>
    </lineage>
</organism>
<feature type="compositionally biased region" description="Pro residues" evidence="1">
    <location>
        <begin position="407"/>
        <end position="418"/>
    </location>
</feature>
<sequence>MADWSQLKVVDLRAELKSRGLPYAGLKAELVARLEAADKEAEQGEGENPPEEPNEPVAVEEDNVEKDNVEAAQPSPARDPTPAVEQTADHAQEAKPAQPTEERIASPVPVPAPAPAEPESEPAEPIAENPSEALEGDAGQAREAAVDSHPPAGNEKEQPLERTASPAPKEPTQEPTQEPSQVPTAEASIEPTPEAQKRKRRSHSPLPTEEEIAQKRARVDNITHEDNAPVAEKPNEADIAMTTASHEEQPSAMEDVQPVETERSVEPAMHYPTTAIYISNLMRPLRPDDLQNHLVSLAATNDSDTAKDPILRFYLDQIRTHAFVTFDSAATALRVRTALHDTVWPNESNRKALSVDFVPSEKVDEWIEMEEAGGRRSSIRWQVAYTDGPDVQASLVESAFASRAGQPEPPAAARPPLPLGSSNAMPIGPRAQRGRDQYREDEGEGDRSRGRDAEGDRSRQWDSETMRPPPTGPRGRRAGPRSTVSSLDHVVERTKARPHIPFQAVAESVARRRLDNISVYSNEDPSPHFNSNRYSFEGGDNFVDRGREIFEGIRPPHREAERRGGRGSGPRQRRGTPPFRSRGDRYVPSGPGPSRRTGGGYPTGNWD</sequence>
<dbReference type="InterPro" id="IPR035979">
    <property type="entry name" value="RBD_domain_sf"/>
</dbReference>
<feature type="region of interest" description="Disordered" evidence="1">
    <location>
        <begin position="519"/>
        <end position="607"/>
    </location>
</feature>
<dbReference type="Pfam" id="PF02037">
    <property type="entry name" value="SAP"/>
    <property type="match status" value="1"/>
</dbReference>
<dbReference type="RefSeq" id="XP_062750647.1">
    <property type="nucleotide sequence ID" value="XM_062894437.1"/>
</dbReference>
<dbReference type="Proteomes" id="UP001273209">
    <property type="component" value="Unassembled WGS sequence"/>
</dbReference>
<evidence type="ECO:0000259" key="2">
    <source>
        <dbReference type="PROSITE" id="PS50800"/>
    </source>
</evidence>
<feature type="domain" description="SAP" evidence="2">
    <location>
        <begin position="4"/>
        <end position="38"/>
    </location>
</feature>
<comment type="caution">
    <text evidence="3">The sequence shown here is derived from an EMBL/GenBank/DDBJ whole genome shotgun (WGS) entry which is preliminary data.</text>
</comment>
<dbReference type="PANTHER" id="PTHR47031:SF3">
    <property type="entry name" value="SAP DOMAIN-CONTAINING PROTEIN"/>
    <property type="match status" value="1"/>
</dbReference>
<dbReference type="Gene3D" id="1.10.720.30">
    <property type="entry name" value="SAP domain"/>
    <property type="match status" value="1"/>
</dbReference>
<dbReference type="PROSITE" id="PS50800">
    <property type="entry name" value="SAP"/>
    <property type="match status" value="1"/>
</dbReference>
<feature type="region of interest" description="Disordered" evidence="1">
    <location>
        <begin position="401"/>
        <end position="485"/>
    </location>
</feature>
<dbReference type="GeneID" id="87914342"/>
<dbReference type="SUPFAM" id="SSF54928">
    <property type="entry name" value="RNA-binding domain, RBD"/>
    <property type="match status" value="1"/>
</dbReference>
<feature type="compositionally biased region" description="Basic and acidic residues" evidence="1">
    <location>
        <begin position="542"/>
        <end position="564"/>
    </location>
</feature>
<dbReference type="PANTHER" id="PTHR47031">
    <property type="entry name" value="SAP DNA-BINDING DOMAIN-CONTAINING PROTEIN"/>
    <property type="match status" value="1"/>
</dbReference>
<evidence type="ECO:0000313" key="3">
    <source>
        <dbReference type="EMBL" id="KAK4061201.1"/>
    </source>
</evidence>
<reference evidence="3" key="1">
    <citation type="submission" date="2023-11" db="EMBL/GenBank/DDBJ databases">
        <title>The genome sequences of three competitors of mushroom-forming fungi.</title>
        <authorList>
            <person name="Beijen E."/>
            <person name="Ohm R.A."/>
        </authorList>
    </citation>
    <scope>NUCLEOTIDE SEQUENCE</scope>
    <source>
        <strain evidence="3">CBS 100526</strain>
    </source>
</reference>
<feature type="compositionally biased region" description="Gly residues" evidence="1">
    <location>
        <begin position="597"/>
        <end position="607"/>
    </location>
</feature>
<gene>
    <name evidence="3" type="ORF">Triagg1_10373</name>
</gene>